<keyword evidence="3 5" id="KW-1015">Disulfide bond</keyword>
<keyword evidence="7" id="KW-1185">Reference proteome</keyword>
<evidence type="ECO:0000256" key="3">
    <source>
        <dbReference type="ARBA" id="ARBA00023157"/>
    </source>
</evidence>
<dbReference type="EMBL" id="CP111019">
    <property type="protein sequence ID" value="WAR11478.1"/>
    <property type="molecule type" value="Genomic_DNA"/>
</dbReference>
<proteinExistence type="inferred from homology"/>
<dbReference type="InterPro" id="IPR051288">
    <property type="entry name" value="Serum_paraoxonase/arylesterase"/>
</dbReference>
<dbReference type="SUPFAM" id="SSF63829">
    <property type="entry name" value="Calcium-dependent phosphotriesterase"/>
    <property type="match status" value="1"/>
</dbReference>
<comment type="cofactor">
    <cofactor evidence="5">
        <name>Ca(2+)</name>
        <dbReference type="ChEBI" id="CHEBI:29108"/>
    </cofactor>
    <text evidence="5">Binds 2 calcium ions per subunit.</text>
</comment>
<dbReference type="EC" id="3.1.1.2" evidence="5"/>
<dbReference type="Gene3D" id="2.120.10.30">
    <property type="entry name" value="TolB, C-terminal domain"/>
    <property type="match status" value="1"/>
</dbReference>
<dbReference type="InterPro" id="IPR002640">
    <property type="entry name" value="Arylesterase"/>
</dbReference>
<comment type="catalytic activity">
    <reaction evidence="5">
        <text>a phenyl acetate + H2O = a phenol + acetate + H(+)</text>
        <dbReference type="Rhea" id="RHEA:17309"/>
        <dbReference type="ChEBI" id="CHEBI:15377"/>
        <dbReference type="ChEBI" id="CHEBI:15378"/>
        <dbReference type="ChEBI" id="CHEBI:30089"/>
        <dbReference type="ChEBI" id="CHEBI:33853"/>
        <dbReference type="ChEBI" id="CHEBI:140310"/>
        <dbReference type="EC" id="3.1.1.2"/>
    </reaction>
</comment>
<evidence type="ECO:0000313" key="6">
    <source>
        <dbReference type="EMBL" id="WAR11478.1"/>
    </source>
</evidence>
<dbReference type="Pfam" id="PF01731">
    <property type="entry name" value="Arylesterase"/>
    <property type="match status" value="1"/>
</dbReference>
<evidence type="ECO:0000256" key="2">
    <source>
        <dbReference type="ARBA" id="ARBA00022801"/>
    </source>
</evidence>
<dbReference type="PANTHER" id="PTHR11799:SF12">
    <property type="entry name" value="PARAOXONASE-RELATED"/>
    <property type="match status" value="1"/>
</dbReference>
<gene>
    <name evidence="6" type="ORF">MAR_025658</name>
</gene>
<evidence type="ECO:0000256" key="5">
    <source>
        <dbReference type="RuleBase" id="RU368025"/>
    </source>
</evidence>
<dbReference type="Proteomes" id="UP001164746">
    <property type="component" value="Chromosome 8"/>
</dbReference>
<accession>A0ABY7ENB7</accession>
<reference evidence="6" key="1">
    <citation type="submission" date="2022-11" db="EMBL/GenBank/DDBJ databases">
        <title>Centuries of genome instability and evolution in soft-shell clam transmissible cancer (bioRxiv).</title>
        <authorList>
            <person name="Hart S.F.M."/>
            <person name="Yonemitsu M.A."/>
            <person name="Giersch R.M."/>
            <person name="Beal B.F."/>
            <person name="Arriagada G."/>
            <person name="Davis B.W."/>
            <person name="Ostrander E.A."/>
            <person name="Goff S.P."/>
            <person name="Metzger M.J."/>
        </authorList>
    </citation>
    <scope>NUCLEOTIDE SEQUENCE</scope>
    <source>
        <strain evidence="6">MELC-2E11</strain>
        <tissue evidence="6">Siphon/mantle</tissue>
    </source>
</reference>
<comment type="similarity">
    <text evidence="1 5">Belongs to the paraoxonase family.</text>
</comment>
<dbReference type="PANTHER" id="PTHR11799">
    <property type="entry name" value="PARAOXONASE"/>
    <property type="match status" value="1"/>
</dbReference>
<dbReference type="PRINTS" id="PR01785">
    <property type="entry name" value="PARAOXONASE"/>
</dbReference>
<evidence type="ECO:0000256" key="4">
    <source>
        <dbReference type="ARBA" id="ARBA00023180"/>
    </source>
</evidence>
<keyword evidence="2 5" id="KW-0378">Hydrolase</keyword>
<sequence>MQLVGRFDSGAAKKVHHGAEDMETLADGRAFITSGFQWPLSSKHFKQLYKDQGRKGKVLLFDFNKPESGVTELAMDPQFDGENFHPHGISVLQDPDSGKIFLFIVNHPEGKDTVEKFEFIQEKLALEHIETFSDSTFRVLNDVAATSENSFYVTNYVHSKSSSLSFIEIILLLPWGSVVYYDGANYNVVADSLVIPNGILLSKDKRYVYLANNFFASISIFERDEDDRLTILQEFPIHSYPDNLSLEPKTGNLLIGSIPVVHMMIKHMDAPDVDMAPSKVLYIHMDNATTVGEITDLYTNDGRQISGCSSATIYDNKMLMGSVIDRLVYCDVRTLE</sequence>
<protein>
    <recommendedName>
        <fullName evidence="5">Paraoxonase</fullName>
        <ecNumber evidence="5">3.1.1.2</ecNumber>
    </recommendedName>
</protein>
<organism evidence="6 7">
    <name type="scientific">Mya arenaria</name>
    <name type="common">Soft-shell clam</name>
    <dbReference type="NCBI Taxonomy" id="6604"/>
    <lineage>
        <taxon>Eukaryota</taxon>
        <taxon>Metazoa</taxon>
        <taxon>Spiralia</taxon>
        <taxon>Lophotrochozoa</taxon>
        <taxon>Mollusca</taxon>
        <taxon>Bivalvia</taxon>
        <taxon>Autobranchia</taxon>
        <taxon>Heteroconchia</taxon>
        <taxon>Euheterodonta</taxon>
        <taxon>Imparidentia</taxon>
        <taxon>Neoheterodontei</taxon>
        <taxon>Myida</taxon>
        <taxon>Myoidea</taxon>
        <taxon>Myidae</taxon>
        <taxon>Mya</taxon>
    </lineage>
</organism>
<evidence type="ECO:0000256" key="1">
    <source>
        <dbReference type="ARBA" id="ARBA00008595"/>
    </source>
</evidence>
<evidence type="ECO:0000313" key="7">
    <source>
        <dbReference type="Proteomes" id="UP001164746"/>
    </source>
</evidence>
<keyword evidence="5" id="KW-0479">Metal-binding</keyword>
<keyword evidence="5" id="KW-0106">Calcium</keyword>
<name>A0ABY7ENB7_MYAAR</name>
<keyword evidence="4 5" id="KW-0325">Glycoprotein</keyword>
<dbReference type="InterPro" id="IPR011042">
    <property type="entry name" value="6-blade_b-propeller_TolB-like"/>
</dbReference>